<dbReference type="SUPFAM" id="SSF52540">
    <property type="entry name" value="P-loop containing nucleoside triphosphate hydrolases"/>
    <property type="match status" value="1"/>
</dbReference>
<dbReference type="InterPro" id="IPR007694">
    <property type="entry name" value="DNA_helicase_DnaB-like_C"/>
</dbReference>
<keyword evidence="9" id="KW-0413">Isomerase</keyword>
<dbReference type="GO" id="GO:0006269">
    <property type="term" value="P:DNA replication, synthesis of primer"/>
    <property type="evidence" value="ECO:0007669"/>
    <property type="project" value="UniProtKB-UniRule"/>
</dbReference>
<evidence type="ECO:0000256" key="2">
    <source>
        <dbReference type="ARBA" id="ARBA00022515"/>
    </source>
</evidence>
<dbReference type="RefSeq" id="WP_170106273.1">
    <property type="nucleotide sequence ID" value="NZ_CP051672.1"/>
</dbReference>
<dbReference type="InterPro" id="IPR016136">
    <property type="entry name" value="DNA_helicase_N/primase_C"/>
</dbReference>
<evidence type="ECO:0000256" key="12">
    <source>
        <dbReference type="RuleBase" id="RU362085"/>
    </source>
</evidence>
<dbReference type="InterPro" id="IPR036185">
    <property type="entry name" value="DNA_heli_DnaB-like_N_sf"/>
</dbReference>
<gene>
    <name evidence="14" type="primary">dnaB</name>
    <name evidence="14" type="ORF">HHO38_19325</name>
</gene>
<dbReference type="NCBIfam" id="TIGR00665">
    <property type="entry name" value="DnaB"/>
    <property type="match status" value="1"/>
</dbReference>
<dbReference type="InterPro" id="IPR007693">
    <property type="entry name" value="DNA_helicase_DnaB-like_N"/>
</dbReference>
<evidence type="ECO:0000256" key="5">
    <source>
        <dbReference type="ARBA" id="ARBA00022801"/>
    </source>
</evidence>
<dbReference type="GO" id="GO:0043139">
    <property type="term" value="F:5'-3' DNA helicase activity"/>
    <property type="evidence" value="ECO:0007669"/>
    <property type="project" value="UniProtKB-EC"/>
</dbReference>
<organism evidence="14 15">
    <name type="scientific">Parabacteroides distasonis</name>
    <dbReference type="NCBI Taxonomy" id="823"/>
    <lineage>
        <taxon>Bacteria</taxon>
        <taxon>Pseudomonadati</taxon>
        <taxon>Bacteroidota</taxon>
        <taxon>Bacteroidia</taxon>
        <taxon>Bacteroidales</taxon>
        <taxon>Tannerellaceae</taxon>
        <taxon>Parabacteroides</taxon>
    </lineage>
</organism>
<protein>
    <recommendedName>
        <fullName evidence="11 12">Replicative DNA helicase</fullName>
        <ecNumber evidence="11 12">5.6.2.3</ecNumber>
    </recommendedName>
</protein>
<comment type="catalytic activity">
    <reaction evidence="10 12">
        <text>ATP + H2O = ADP + phosphate + H(+)</text>
        <dbReference type="Rhea" id="RHEA:13065"/>
        <dbReference type="ChEBI" id="CHEBI:15377"/>
        <dbReference type="ChEBI" id="CHEBI:15378"/>
        <dbReference type="ChEBI" id="CHEBI:30616"/>
        <dbReference type="ChEBI" id="CHEBI:43474"/>
        <dbReference type="ChEBI" id="CHEBI:456216"/>
        <dbReference type="EC" id="5.6.2.3"/>
    </reaction>
</comment>
<dbReference type="PANTHER" id="PTHR30153:SF2">
    <property type="entry name" value="REPLICATIVE DNA HELICASE"/>
    <property type="match status" value="1"/>
</dbReference>
<evidence type="ECO:0000256" key="3">
    <source>
        <dbReference type="ARBA" id="ARBA00022705"/>
    </source>
</evidence>
<dbReference type="GO" id="GO:0005524">
    <property type="term" value="F:ATP binding"/>
    <property type="evidence" value="ECO:0007669"/>
    <property type="project" value="UniProtKB-UniRule"/>
</dbReference>
<evidence type="ECO:0000313" key="15">
    <source>
        <dbReference type="Proteomes" id="UP000501982"/>
    </source>
</evidence>
<evidence type="ECO:0000256" key="7">
    <source>
        <dbReference type="ARBA" id="ARBA00022840"/>
    </source>
</evidence>
<evidence type="ECO:0000256" key="11">
    <source>
        <dbReference type="NCBIfam" id="TIGR00665"/>
    </source>
</evidence>
<dbReference type="CDD" id="cd00984">
    <property type="entry name" value="DnaB_C"/>
    <property type="match status" value="1"/>
</dbReference>
<dbReference type="Pfam" id="PF03796">
    <property type="entry name" value="DnaB_C"/>
    <property type="match status" value="1"/>
</dbReference>
<dbReference type="Pfam" id="PF00772">
    <property type="entry name" value="DnaB"/>
    <property type="match status" value="1"/>
</dbReference>
<dbReference type="AlphaFoldDB" id="A0A7L5ELS9"/>
<dbReference type="InterPro" id="IPR003593">
    <property type="entry name" value="AAA+_ATPase"/>
</dbReference>
<dbReference type="Gene3D" id="3.40.50.300">
    <property type="entry name" value="P-loop containing nucleotide triphosphate hydrolases"/>
    <property type="match status" value="1"/>
</dbReference>
<dbReference type="GO" id="GO:0016787">
    <property type="term" value="F:hydrolase activity"/>
    <property type="evidence" value="ECO:0007669"/>
    <property type="project" value="UniProtKB-KW"/>
</dbReference>
<dbReference type="SMART" id="SM00382">
    <property type="entry name" value="AAA"/>
    <property type="match status" value="1"/>
</dbReference>
<dbReference type="GO" id="GO:0003677">
    <property type="term" value="F:DNA binding"/>
    <property type="evidence" value="ECO:0007669"/>
    <property type="project" value="UniProtKB-UniRule"/>
</dbReference>
<evidence type="ECO:0000256" key="1">
    <source>
        <dbReference type="ARBA" id="ARBA00008428"/>
    </source>
</evidence>
<keyword evidence="2 12" id="KW-0639">Primosome</keyword>
<evidence type="ECO:0000256" key="8">
    <source>
        <dbReference type="ARBA" id="ARBA00023125"/>
    </source>
</evidence>
<dbReference type="PRINTS" id="PR01874">
    <property type="entry name" value="DNAREPAIRADA"/>
</dbReference>
<proteinExistence type="inferred from homology"/>
<feature type="domain" description="SF4 helicase" evidence="13">
    <location>
        <begin position="184"/>
        <end position="449"/>
    </location>
</feature>
<dbReference type="SUPFAM" id="SSF48024">
    <property type="entry name" value="N-terminal domain of DnaB helicase"/>
    <property type="match status" value="1"/>
</dbReference>
<comment type="similarity">
    <text evidence="1 12">Belongs to the helicase family. DnaB subfamily.</text>
</comment>
<dbReference type="GO" id="GO:1990077">
    <property type="term" value="C:primosome complex"/>
    <property type="evidence" value="ECO:0007669"/>
    <property type="project" value="UniProtKB-UniRule"/>
</dbReference>
<dbReference type="InterPro" id="IPR007692">
    <property type="entry name" value="DNA_helicase_DnaB"/>
</dbReference>
<dbReference type="Proteomes" id="UP000501982">
    <property type="component" value="Chromosome"/>
</dbReference>
<evidence type="ECO:0000256" key="4">
    <source>
        <dbReference type="ARBA" id="ARBA00022741"/>
    </source>
</evidence>
<evidence type="ECO:0000259" key="13">
    <source>
        <dbReference type="PROSITE" id="PS51199"/>
    </source>
</evidence>
<dbReference type="PANTHER" id="PTHR30153">
    <property type="entry name" value="REPLICATIVE DNA HELICASE DNAB"/>
    <property type="match status" value="1"/>
</dbReference>
<dbReference type="EMBL" id="CP051672">
    <property type="protein sequence ID" value="QJE30299.1"/>
    <property type="molecule type" value="Genomic_DNA"/>
</dbReference>
<evidence type="ECO:0000313" key="14">
    <source>
        <dbReference type="EMBL" id="QJE30299.1"/>
    </source>
</evidence>
<keyword evidence="3 12" id="KW-0235">DNA replication</keyword>
<dbReference type="Gene3D" id="1.10.860.10">
    <property type="entry name" value="DNAb Helicase, Chain A"/>
    <property type="match status" value="1"/>
</dbReference>
<name>A0A7L5ELS9_PARDI</name>
<dbReference type="InterPro" id="IPR027417">
    <property type="entry name" value="P-loop_NTPase"/>
</dbReference>
<evidence type="ECO:0000256" key="10">
    <source>
        <dbReference type="ARBA" id="ARBA00048954"/>
    </source>
</evidence>
<comment type="function">
    <text evidence="12">The main replicative DNA helicase, it participates in initiation and elongation during chromosome replication. Travels ahead of the DNA replisome, separating dsDNA into templates for DNA synthesis. A processive ATP-dependent 5'-3' DNA helicase it has DNA-dependent ATPase activity.</text>
</comment>
<keyword evidence="8 12" id="KW-0238">DNA-binding</keyword>
<keyword evidence="4 12" id="KW-0547">Nucleotide-binding</keyword>
<accession>A0A7L5ELS9</accession>
<evidence type="ECO:0000256" key="6">
    <source>
        <dbReference type="ARBA" id="ARBA00022806"/>
    </source>
</evidence>
<sequence length="451" mass="49964">MRQQTEISCKPMPHSVETEKAVIGALLVESNAIEDVVGILNPDIFYEESLGKIYAVIAKLYEENTRIDLVTVYKALCESGDLEKVGGALALSELSGNMASSSNIQEHSQYLHQLWLARSLAKAGMEIMAKATDPSYDIDDTITLALKEVEAISDKTAYASHISDISSVTRDCIENYQKRKERAKNGQIQGIRTGLTKLDKITGGWKPGQLIILAARPGVGKTSLLLHFAKNAAMGGTPVAIFSLEMNNTSLGDRLIQSECNIDTERYKLGKLTESEEADVCGAVDNISFLPIHVDDTPGISVQQIKAKARNLNRQGKCGIVLIDYLQLIDMRSANKAYNREQEVSQCSRAAKIMAKELGVPVILLSQLSRKVEERADKMPLLSDLRESGAIEQDADIVMFIHRPEYYDKNAEKGYGELRIAKQRDGATGDIHFRYNENLTKISDYEQQMPF</sequence>
<keyword evidence="5 12" id="KW-0378">Hydrolase</keyword>
<dbReference type="GO" id="GO:0005829">
    <property type="term" value="C:cytosol"/>
    <property type="evidence" value="ECO:0007669"/>
    <property type="project" value="TreeGrafter"/>
</dbReference>
<dbReference type="PROSITE" id="PS51199">
    <property type="entry name" value="SF4_HELICASE"/>
    <property type="match status" value="1"/>
</dbReference>
<reference evidence="14 15" key="1">
    <citation type="submission" date="2020-04" db="EMBL/GenBank/DDBJ databases">
        <title>Complete Genomes and Methylome analysis of CBBP consortium that reverse antibiotic-induced susceptibility to vancomycin-resistant Enterococcus faecium infection.</title>
        <authorList>
            <person name="Fomenkov A."/>
            <person name="Zhang Z."/>
            <person name="Pamer E."/>
            <person name="Roberts R.J."/>
        </authorList>
    </citation>
    <scope>NUCLEOTIDE SEQUENCE [LARGE SCALE GENOMIC DNA]</scope>
    <source>
        <strain evidence="15">CBBP</strain>
    </source>
</reference>
<keyword evidence="7 12" id="KW-0067">ATP-binding</keyword>
<dbReference type="EC" id="5.6.2.3" evidence="11 12"/>
<evidence type="ECO:0000256" key="9">
    <source>
        <dbReference type="ARBA" id="ARBA00023235"/>
    </source>
</evidence>
<keyword evidence="6 12" id="KW-0347">Helicase</keyword>